<protein>
    <submittedName>
        <fullName evidence="2">Uncharacterized protein</fullName>
    </submittedName>
</protein>
<evidence type="ECO:0000313" key="2">
    <source>
        <dbReference type="EMBL" id="MBO8443249.1"/>
    </source>
</evidence>
<accession>A0A9D9H9U3</accession>
<reference evidence="2" key="1">
    <citation type="submission" date="2020-10" db="EMBL/GenBank/DDBJ databases">
        <authorList>
            <person name="Gilroy R."/>
        </authorList>
    </citation>
    <scope>NUCLEOTIDE SEQUENCE</scope>
    <source>
        <strain evidence="2">11167</strain>
    </source>
</reference>
<proteinExistence type="predicted"/>
<feature type="transmembrane region" description="Helical" evidence="1">
    <location>
        <begin position="76"/>
        <end position="92"/>
    </location>
</feature>
<keyword evidence="1" id="KW-1133">Transmembrane helix</keyword>
<dbReference type="Proteomes" id="UP000823633">
    <property type="component" value="Unassembled WGS sequence"/>
</dbReference>
<sequence length="106" mass="11485">MGTAGFVTALAASLLSLAISFIPVQFVNILMTLFLVFMTVMCRLLPERSSLKGCLVGCAVLTIVFRFTYMTTLGKLLYIVLMLAVIVGAVLMQKDINSRFTGGKKA</sequence>
<name>A0A9D9H9U3_9SPIR</name>
<gene>
    <name evidence="2" type="ORF">IAC42_05765</name>
</gene>
<reference evidence="2" key="2">
    <citation type="journal article" date="2021" name="PeerJ">
        <title>Extensive microbial diversity within the chicken gut microbiome revealed by metagenomics and culture.</title>
        <authorList>
            <person name="Gilroy R."/>
            <person name="Ravi A."/>
            <person name="Getino M."/>
            <person name="Pursley I."/>
            <person name="Horton D.L."/>
            <person name="Alikhan N.F."/>
            <person name="Baker D."/>
            <person name="Gharbi K."/>
            <person name="Hall N."/>
            <person name="Watson M."/>
            <person name="Adriaenssens E.M."/>
            <person name="Foster-Nyarko E."/>
            <person name="Jarju S."/>
            <person name="Secka A."/>
            <person name="Antonio M."/>
            <person name="Oren A."/>
            <person name="Chaudhuri R.R."/>
            <person name="La Ragione R."/>
            <person name="Hildebrand F."/>
            <person name="Pallen M.J."/>
        </authorList>
    </citation>
    <scope>NUCLEOTIDE SEQUENCE</scope>
    <source>
        <strain evidence="2">11167</strain>
    </source>
</reference>
<comment type="caution">
    <text evidence="2">The sequence shown here is derived from an EMBL/GenBank/DDBJ whole genome shotgun (WGS) entry which is preliminary data.</text>
</comment>
<dbReference type="AlphaFoldDB" id="A0A9D9H9U3"/>
<dbReference type="EMBL" id="JADIMU010000037">
    <property type="protein sequence ID" value="MBO8443249.1"/>
    <property type="molecule type" value="Genomic_DNA"/>
</dbReference>
<evidence type="ECO:0000256" key="1">
    <source>
        <dbReference type="SAM" id="Phobius"/>
    </source>
</evidence>
<keyword evidence="1" id="KW-0472">Membrane</keyword>
<feature type="transmembrane region" description="Helical" evidence="1">
    <location>
        <begin position="53"/>
        <end position="70"/>
    </location>
</feature>
<keyword evidence="1" id="KW-0812">Transmembrane</keyword>
<evidence type="ECO:0000313" key="3">
    <source>
        <dbReference type="Proteomes" id="UP000823633"/>
    </source>
</evidence>
<organism evidence="2 3">
    <name type="scientific">Candidatus Aphodenecus pullistercoris</name>
    <dbReference type="NCBI Taxonomy" id="2840669"/>
    <lineage>
        <taxon>Bacteria</taxon>
        <taxon>Pseudomonadati</taxon>
        <taxon>Spirochaetota</taxon>
        <taxon>Spirochaetia</taxon>
        <taxon>Spirochaetales</taxon>
        <taxon>Candidatus Aphodenecus</taxon>
    </lineage>
</organism>